<keyword evidence="1" id="KW-1133">Transmembrane helix</keyword>
<proteinExistence type="predicted"/>
<sequence length="428" mass="45512">MFVVSVFTFLVLVLHSFAVAQLALQSGSHESLLQYGSAQSVKTYLLNVSPEQTVTEVSLSTQDGKVLTSHEVSFSQVSQGLYNISVNLFFDGIPGEVQYRITAQTRASDGSEHREELSASHSVFGVVFYEEVQGERRLVSGDDSDGIHYTSFTTPESPARTFSAISHTPAGVILEGKSSIRAQTGSGASPLLLESDIDVSGDGMSVDVHPYRTGAVIVTVEFPELQVDGESHETVVYISVPNTPLPPVVVTQKGEKVVQIATNGTAELTVEMFNAESFPTMEAVLGSNKLEAIRDGSDIADLNQNVRFVGSVREEGTFPLRIRVKQEVIVDAVMLYEPSVALTKAGTNQVIGGSPVAGIASNAGLVAGMVILAAVVLVAAVGGVMTVFWSRRRSEEAEANFDAAYSPAEDVGGFGIARDVYGRGSVEV</sequence>
<dbReference type="OrthoDB" id="10435754at2759"/>
<protein>
    <submittedName>
        <fullName evidence="3">Uncharacterized protein</fullName>
    </submittedName>
</protein>
<evidence type="ECO:0000256" key="2">
    <source>
        <dbReference type="SAM" id="SignalP"/>
    </source>
</evidence>
<keyword evidence="4" id="KW-1185">Reference proteome</keyword>
<keyword evidence="1" id="KW-0812">Transmembrane</keyword>
<dbReference type="AlphaFoldDB" id="A0A2V3ILQ4"/>
<evidence type="ECO:0000313" key="3">
    <source>
        <dbReference type="EMBL" id="PXF43015.1"/>
    </source>
</evidence>
<keyword evidence="2" id="KW-0732">Signal</keyword>
<dbReference type="Proteomes" id="UP000247409">
    <property type="component" value="Unassembled WGS sequence"/>
</dbReference>
<dbReference type="EMBL" id="NBIV01000141">
    <property type="protein sequence ID" value="PXF43015.1"/>
    <property type="molecule type" value="Genomic_DNA"/>
</dbReference>
<evidence type="ECO:0000313" key="4">
    <source>
        <dbReference type="Proteomes" id="UP000247409"/>
    </source>
</evidence>
<accession>A0A2V3ILQ4</accession>
<feature type="transmembrane region" description="Helical" evidence="1">
    <location>
        <begin position="365"/>
        <end position="389"/>
    </location>
</feature>
<evidence type="ECO:0000256" key="1">
    <source>
        <dbReference type="SAM" id="Phobius"/>
    </source>
</evidence>
<reference evidence="3 4" key="1">
    <citation type="journal article" date="2018" name="Mol. Biol. Evol.">
        <title>Analysis of the draft genome of the red seaweed Gracilariopsis chorda provides insights into genome size evolution in Rhodophyta.</title>
        <authorList>
            <person name="Lee J."/>
            <person name="Yang E.C."/>
            <person name="Graf L."/>
            <person name="Yang J.H."/>
            <person name="Qiu H."/>
            <person name="Zel Zion U."/>
            <person name="Chan C.X."/>
            <person name="Stephens T.G."/>
            <person name="Weber A.P.M."/>
            <person name="Boo G.H."/>
            <person name="Boo S.M."/>
            <person name="Kim K.M."/>
            <person name="Shin Y."/>
            <person name="Jung M."/>
            <person name="Lee S.J."/>
            <person name="Yim H.S."/>
            <person name="Lee J.H."/>
            <person name="Bhattacharya D."/>
            <person name="Yoon H.S."/>
        </authorList>
    </citation>
    <scope>NUCLEOTIDE SEQUENCE [LARGE SCALE GENOMIC DNA]</scope>
    <source>
        <strain evidence="3 4">SKKU-2015</strain>
        <tissue evidence="3">Whole body</tissue>
    </source>
</reference>
<gene>
    <name evidence="3" type="ORF">BWQ96_07263</name>
</gene>
<feature type="signal peptide" evidence="2">
    <location>
        <begin position="1"/>
        <end position="18"/>
    </location>
</feature>
<feature type="chain" id="PRO_5015928784" evidence="2">
    <location>
        <begin position="19"/>
        <end position="428"/>
    </location>
</feature>
<name>A0A2V3ILQ4_9FLOR</name>
<comment type="caution">
    <text evidence="3">The sequence shown here is derived from an EMBL/GenBank/DDBJ whole genome shotgun (WGS) entry which is preliminary data.</text>
</comment>
<keyword evidence="1" id="KW-0472">Membrane</keyword>
<organism evidence="3 4">
    <name type="scientific">Gracilariopsis chorda</name>
    <dbReference type="NCBI Taxonomy" id="448386"/>
    <lineage>
        <taxon>Eukaryota</taxon>
        <taxon>Rhodophyta</taxon>
        <taxon>Florideophyceae</taxon>
        <taxon>Rhodymeniophycidae</taxon>
        <taxon>Gracilariales</taxon>
        <taxon>Gracilariaceae</taxon>
        <taxon>Gracilariopsis</taxon>
    </lineage>
</organism>